<comment type="caution">
    <text evidence="1">The sequence shown here is derived from an EMBL/GenBank/DDBJ whole genome shotgun (WGS) entry which is preliminary data.</text>
</comment>
<evidence type="ECO:0000313" key="1">
    <source>
        <dbReference type="EMBL" id="KAA3487971.1"/>
    </source>
</evidence>
<gene>
    <name evidence="1" type="ORF">EPI10_031762</name>
</gene>
<dbReference type="InterPro" id="IPR032567">
    <property type="entry name" value="RTL1-rel"/>
</dbReference>
<organism evidence="1 2">
    <name type="scientific">Gossypium australe</name>
    <dbReference type="NCBI Taxonomy" id="47621"/>
    <lineage>
        <taxon>Eukaryota</taxon>
        <taxon>Viridiplantae</taxon>
        <taxon>Streptophyta</taxon>
        <taxon>Embryophyta</taxon>
        <taxon>Tracheophyta</taxon>
        <taxon>Spermatophyta</taxon>
        <taxon>Magnoliopsida</taxon>
        <taxon>eudicotyledons</taxon>
        <taxon>Gunneridae</taxon>
        <taxon>Pentapetalae</taxon>
        <taxon>rosids</taxon>
        <taxon>malvids</taxon>
        <taxon>Malvales</taxon>
        <taxon>Malvaceae</taxon>
        <taxon>Malvoideae</taxon>
        <taxon>Gossypium</taxon>
    </lineage>
</organism>
<name>A0A5B6X187_9ROSI</name>
<dbReference type="EMBL" id="SMMG02000001">
    <property type="protein sequence ID" value="KAA3487971.1"/>
    <property type="molecule type" value="Genomic_DNA"/>
</dbReference>
<evidence type="ECO:0000313" key="2">
    <source>
        <dbReference type="Proteomes" id="UP000325315"/>
    </source>
</evidence>
<accession>A0A5B6X187</accession>
<protein>
    <submittedName>
        <fullName evidence="1">Alcohol-forming fatty acyl-CoA reductase-like</fullName>
    </submittedName>
</protein>
<sequence length="122" mass="13686">MDYLVEHGANLDCASKSVTLISDENIEIFMICESQDYVFIVISTFVVEKLVQKGCEAYMAFVSDSGIVKLSGLFRCFPVELLGINPDKEVEFGIELLPRNALVPIAPYRMAPKELMELKPHL</sequence>
<dbReference type="OrthoDB" id="1000793at2759"/>
<dbReference type="AlphaFoldDB" id="A0A5B6X187"/>
<proteinExistence type="predicted"/>
<dbReference type="PANTHER" id="PTHR15503">
    <property type="entry name" value="LDOC1 RELATED"/>
    <property type="match status" value="1"/>
</dbReference>
<reference evidence="2" key="1">
    <citation type="journal article" date="2019" name="Plant Biotechnol. J.">
        <title>Genome sequencing of the Australian wild diploid species Gossypium australe highlights disease resistance and delayed gland morphogenesis.</title>
        <authorList>
            <person name="Cai Y."/>
            <person name="Cai X."/>
            <person name="Wang Q."/>
            <person name="Wang P."/>
            <person name="Zhang Y."/>
            <person name="Cai C."/>
            <person name="Xu Y."/>
            <person name="Wang K."/>
            <person name="Zhou Z."/>
            <person name="Wang C."/>
            <person name="Geng S."/>
            <person name="Li B."/>
            <person name="Dong Q."/>
            <person name="Hou Y."/>
            <person name="Wang H."/>
            <person name="Ai P."/>
            <person name="Liu Z."/>
            <person name="Yi F."/>
            <person name="Sun M."/>
            <person name="An G."/>
            <person name="Cheng J."/>
            <person name="Zhang Y."/>
            <person name="Shi Q."/>
            <person name="Xie Y."/>
            <person name="Shi X."/>
            <person name="Chang Y."/>
            <person name="Huang F."/>
            <person name="Chen Y."/>
            <person name="Hong S."/>
            <person name="Mi L."/>
            <person name="Sun Q."/>
            <person name="Zhang L."/>
            <person name="Zhou B."/>
            <person name="Peng R."/>
            <person name="Zhang X."/>
            <person name="Liu F."/>
        </authorList>
    </citation>
    <scope>NUCLEOTIDE SEQUENCE [LARGE SCALE GENOMIC DNA]</scope>
    <source>
        <strain evidence="2">cv. PA1801</strain>
    </source>
</reference>
<dbReference type="Proteomes" id="UP000325315">
    <property type="component" value="Unassembled WGS sequence"/>
</dbReference>
<keyword evidence="2" id="KW-1185">Reference proteome</keyword>
<dbReference type="PANTHER" id="PTHR15503:SF45">
    <property type="entry name" value="RNA-DIRECTED DNA POLYMERASE HOMOLOG"/>
    <property type="match status" value="1"/>
</dbReference>